<dbReference type="GO" id="GO:0035447">
    <property type="term" value="F:mycothiol synthase activity"/>
    <property type="evidence" value="ECO:0007669"/>
    <property type="project" value="UniProtKB-EC"/>
</dbReference>
<evidence type="ECO:0000259" key="2">
    <source>
        <dbReference type="PROSITE" id="PS51186"/>
    </source>
</evidence>
<name>A0A7Y9L9H3_9ACTN</name>
<dbReference type="AlphaFoldDB" id="A0A7Y9L9H3"/>
<comment type="caution">
    <text evidence="3">The sequence shown here is derived from an EMBL/GenBank/DDBJ whole genome shotgun (WGS) entry which is preliminary data.</text>
</comment>
<feature type="domain" description="N-acetyltransferase" evidence="2">
    <location>
        <begin position="18"/>
        <end position="161"/>
    </location>
</feature>
<keyword evidence="3" id="KW-0012">Acyltransferase</keyword>
<dbReference type="Gene3D" id="3.40.630.30">
    <property type="match status" value="1"/>
</dbReference>
<dbReference type="SUPFAM" id="SSF55729">
    <property type="entry name" value="Acyl-CoA N-acyltransferases (Nat)"/>
    <property type="match status" value="1"/>
</dbReference>
<protein>
    <submittedName>
        <fullName evidence="3">Mycothiol synthase</fullName>
        <ecNumber evidence="3">2.3.1.189</ecNumber>
    </submittedName>
</protein>
<feature type="region of interest" description="Disordered" evidence="1">
    <location>
        <begin position="1"/>
        <end position="22"/>
    </location>
</feature>
<feature type="compositionally biased region" description="Basic and acidic residues" evidence="1">
    <location>
        <begin position="1"/>
        <end position="10"/>
    </location>
</feature>
<keyword evidence="4" id="KW-1185">Reference proteome</keyword>
<proteinExistence type="predicted"/>
<evidence type="ECO:0000313" key="3">
    <source>
        <dbReference type="EMBL" id="NYE71789.1"/>
    </source>
</evidence>
<organism evidence="3 4">
    <name type="scientific">Microlunatus parietis</name>
    <dbReference type="NCBI Taxonomy" id="682979"/>
    <lineage>
        <taxon>Bacteria</taxon>
        <taxon>Bacillati</taxon>
        <taxon>Actinomycetota</taxon>
        <taxon>Actinomycetes</taxon>
        <taxon>Propionibacteriales</taxon>
        <taxon>Propionibacteriaceae</taxon>
        <taxon>Microlunatus</taxon>
    </lineage>
</organism>
<dbReference type="InterPro" id="IPR000182">
    <property type="entry name" value="GNAT_dom"/>
</dbReference>
<dbReference type="CDD" id="cd04301">
    <property type="entry name" value="NAT_SF"/>
    <property type="match status" value="1"/>
</dbReference>
<dbReference type="Pfam" id="PF00583">
    <property type="entry name" value="Acetyltransf_1"/>
    <property type="match status" value="1"/>
</dbReference>
<gene>
    <name evidence="3" type="ORF">BKA15_003118</name>
</gene>
<reference evidence="3 4" key="1">
    <citation type="submission" date="2020-07" db="EMBL/GenBank/DDBJ databases">
        <title>Sequencing the genomes of 1000 actinobacteria strains.</title>
        <authorList>
            <person name="Klenk H.-P."/>
        </authorList>
    </citation>
    <scope>NUCLEOTIDE SEQUENCE [LARGE SCALE GENOMIC DNA]</scope>
    <source>
        <strain evidence="3 4">DSM 22083</strain>
    </source>
</reference>
<dbReference type="InterPro" id="IPR016181">
    <property type="entry name" value="Acyl_CoA_acyltransferase"/>
</dbReference>
<dbReference type="EC" id="2.3.1.189" evidence="3"/>
<dbReference type="Proteomes" id="UP000569914">
    <property type="component" value="Unassembled WGS sequence"/>
</dbReference>
<dbReference type="EMBL" id="JACCBU010000001">
    <property type="protein sequence ID" value="NYE71789.1"/>
    <property type="molecule type" value="Genomic_DNA"/>
</dbReference>
<keyword evidence="3" id="KW-0808">Transferase</keyword>
<sequence length="169" mass="19063">MQLRMRRPDLDDLPPLPTGVQRATGADADGLARLLDAAFTKEWTPARVRRELLDEPDVRDTYLVRRGRLAVATASALVRADQPDVGILHWVASDPALRGRGLGLTVTLAVLRRFAADGLAASILHTDDDRLPAISAYLRLGYVPEYPDQRHQDRWSRIFRRLSLRRHAR</sequence>
<dbReference type="PROSITE" id="PS51186">
    <property type="entry name" value="GNAT"/>
    <property type="match status" value="1"/>
</dbReference>
<accession>A0A7Y9L9H3</accession>
<dbReference type="RefSeq" id="WP_179752176.1">
    <property type="nucleotide sequence ID" value="NZ_JACCBU010000001.1"/>
</dbReference>
<evidence type="ECO:0000313" key="4">
    <source>
        <dbReference type="Proteomes" id="UP000569914"/>
    </source>
</evidence>
<evidence type="ECO:0000256" key="1">
    <source>
        <dbReference type="SAM" id="MobiDB-lite"/>
    </source>
</evidence>